<comment type="caution">
    <text evidence="7">The sequence shown here is derived from an EMBL/GenBank/DDBJ whole genome shotgun (WGS) entry which is preliminary data.</text>
</comment>
<dbReference type="InterPro" id="IPR006300">
    <property type="entry name" value="FlgB"/>
</dbReference>
<comment type="similarity">
    <text evidence="2 6">Belongs to the flagella basal body rod proteins family.</text>
</comment>
<evidence type="ECO:0000256" key="3">
    <source>
        <dbReference type="ARBA" id="ARBA00014376"/>
    </source>
</evidence>
<comment type="subunit">
    <text evidence="6">The basal body constitutes a major portion of the flagellar organelle and consists of a number of rings mounted on a central rod.</text>
</comment>
<comment type="function">
    <text evidence="5 6">Structural component of flagellum, the bacterial motility apparatus. Part of the rod structure of flagellar basal body.</text>
</comment>
<evidence type="ECO:0000256" key="1">
    <source>
        <dbReference type="ARBA" id="ARBA00004117"/>
    </source>
</evidence>
<dbReference type="EMBL" id="BAABFL010000465">
    <property type="protein sequence ID" value="GAA4651907.1"/>
    <property type="molecule type" value="Genomic_DNA"/>
</dbReference>
<comment type="subcellular location">
    <subcellularLocation>
        <location evidence="1 6">Bacterial flagellum basal body</location>
    </subcellularLocation>
</comment>
<dbReference type="NCBIfam" id="TIGR01396">
    <property type="entry name" value="FlgB"/>
    <property type="match status" value="1"/>
</dbReference>
<evidence type="ECO:0000313" key="8">
    <source>
        <dbReference type="Proteomes" id="UP001500604"/>
    </source>
</evidence>
<dbReference type="Proteomes" id="UP001500604">
    <property type="component" value="Unassembled WGS sequence"/>
</dbReference>
<evidence type="ECO:0000256" key="5">
    <source>
        <dbReference type="ARBA" id="ARBA00024934"/>
    </source>
</evidence>
<organism evidence="7 8">
    <name type="scientific">Kistimonas scapharcae</name>
    <dbReference type="NCBI Taxonomy" id="1036133"/>
    <lineage>
        <taxon>Bacteria</taxon>
        <taxon>Pseudomonadati</taxon>
        <taxon>Pseudomonadota</taxon>
        <taxon>Gammaproteobacteria</taxon>
        <taxon>Oceanospirillales</taxon>
        <taxon>Endozoicomonadaceae</taxon>
        <taxon>Kistimonas</taxon>
    </lineage>
</organism>
<sequence length="131" mass="14442">MAIQFDQALGNQPQALAYRTSRSAILAGNLVNQETPGYHPQDLSFRHLLDVEDTQARMVRTNPLHLSKAGQLAATPDVVTRAPLQSPVNGNSVEPEREQLAFMRNATDFNRGLYFLRARLNGLSLAINGSQ</sequence>
<reference evidence="8" key="1">
    <citation type="journal article" date="2019" name="Int. J. Syst. Evol. Microbiol.">
        <title>The Global Catalogue of Microorganisms (GCM) 10K type strain sequencing project: providing services to taxonomists for standard genome sequencing and annotation.</title>
        <authorList>
            <consortium name="The Broad Institute Genomics Platform"/>
            <consortium name="The Broad Institute Genome Sequencing Center for Infectious Disease"/>
            <person name="Wu L."/>
            <person name="Ma J."/>
        </authorList>
    </citation>
    <scope>NUCLEOTIDE SEQUENCE [LARGE SCALE GENOMIC DNA]</scope>
    <source>
        <strain evidence="8">JCM 17805</strain>
    </source>
</reference>
<proteinExistence type="inferred from homology"/>
<name>A0ABP8V7Y2_9GAMM</name>
<keyword evidence="4 6" id="KW-0975">Bacterial flagellum</keyword>
<evidence type="ECO:0000256" key="6">
    <source>
        <dbReference type="PIRNR" id="PIRNR002889"/>
    </source>
</evidence>
<evidence type="ECO:0000313" key="7">
    <source>
        <dbReference type="EMBL" id="GAA4651907.1"/>
    </source>
</evidence>
<dbReference type="PIRSF" id="PIRSF002889">
    <property type="entry name" value="Rod_FlgB"/>
    <property type="match status" value="1"/>
</dbReference>
<accession>A0ABP8V7Y2</accession>
<dbReference type="RefSeq" id="WP_345198377.1">
    <property type="nucleotide sequence ID" value="NZ_BAABFL010000465.1"/>
</dbReference>
<evidence type="ECO:0000256" key="2">
    <source>
        <dbReference type="ARBA" id="ARBA00009677"/>
    </source>
</evidence>
<gene>
    <name evidence="7" type="ORF">GCM10023116_41910</name>
</gene>
<evidence type="ECO:0000256" key="4">
    <source>
        <dbReference type="ARBA" id="ARBA00023143"/>
    </source>
</evidence>
<keyword evidence="8" id="KW-1185">Reference proteome</keyword>
<protein>
    <recommendedName>
        <fullName evidence="3 6">Flagellar basal body rod protein FlgB</fullName>
    </recommendedName>
</protein>